<dbReference type="AlphaFoldDB" id="A0ABD3TKZ6"/>
<dbReference type="SMART" id="SM00471">
    <property type="entry name" value="HDc"/>
    <property type="match status" value="1"/>
</dbReference>
<comment type="caution">
    <text evidence="4">The sequence shown here is derived from an EMBL/GenBank/DDBJ whole genome shotgun (WGS) entry which is preliminary data.</text>
</comment>
<sequence length="307" mass="35409">MADKNGKIVLDPIYGMIELDALAVKIIDTPCFQRLRYIKQLSVADFVYPGATHTRFAHSIGVYHLACEMIKRIKSQGLSEAVRLTDKEETCLRVAALCHDIGHGPFSHTYEHIFKDELKDVKHEHISVFLVEKMFKDNINFDLEKEKFDIGLIQALIQGNYDDYIKVDPEMKVKKYLFQIVSNKTSGMDVDKWDYFNRDAIACGVPERFQFDRALHVAGVFKVNGVYELSYREHDAFSFYNMYNTRLTLYRKVYRHRVVVAVELMVKDVFQIVSEANKSPAKSGKENKDGSYHVSEENENSAKPDNV</sequence>
<dbReference type="Proteomes" id="UP001634394">
    <property type="component" value="Unassembled WGS sequence"/>
</dbReference>
<name>A0ABD3TKZ6_SINWO</name>
<comment type="similarity">
    <text evidence="1">Belongs to the SAMHD1 family.</text>
</comment>
<feature type="region of interest" description="Disordered" evidence="2">
    <location>
        <begin position="277"/>
        <end position="307"/>
    </location>
</feature>
<dbReference type="PANTHER" id="PTHR11373">
    <property type="entry name" value="DEOXYNUCLEOSIDE TRIPHOSPHATE TRIPHOSPHOHYDROLASE"/>
    <property type="match status" value="1"/>
</dbReference>
<evidence type="ECO:0000256" key="2">
    <source>
        <dbReference type="SAM" id="MobiDB-lite"/>
    </source>
</evidence>
<accession>A0ABD3TKZ6</accession>
<dbReference type="InterPro" id="IPR006674">
    <property type="entry name" value="HD_domain"/>
</dbReference>
<protein>
    <recommendedName>
        <fullName evidence="3">HD domain-containing protein</fullName>
    </recommendedName>
</protein>
<dbReference type="Pfam" id="PF01966">
    <property type="entry name" value="HD"/>
    <property type="match status" value="1"/>
</dbReference>
<dbReference type="SUPFAM" id="SSF109604">
    <property type="entry name" value="HD-domain/PDEase-like"/>
    <property type="match status" value="1"/>
</dbReference>
<evidence type="ECO:0000259" key="3">
    <source>
        <dbReference type="PROSITE" id="PS51831"/>
    </source>
</evidence>
<evidence type="ECO:0000313" key="4">
    <source>
        <dbReference type="EMBL" id="KAL3836808.1"/>
    </source>
</evidence>
<feature type="compositionally biased region" description="Basic and acidic residues" evidence="2">
    <location>
        <begin position="283"/>
        <end position="307"/>
    </location>
</feature>
<dbReference type="EMBL" id="JBJQND010000018">
    <property type="protein sequence ID" value="KAL3836808.1"/>
    <property type="molecule type" value="Genomic_DNA"/>
</dbReference>
<dbReference type="InterPro" id="IPR003607">
    <property type="entry name" value="HD/PDEase_dom"/>
</dbReference>
<dbReference type="PANTHER" id="PTHR11373:SF4">
    <property type="entry name" value="DEOXYNUCLEOSIDE TRIPHOSPHATE TRIPHOSPHOHYDROLASE SAMHD1"/>
    <property type="match status" value="1"/>
</dbReference>
<evidence type="ECO:0000256" key="1">
    <source>
        <dbReference type="ARBA" id="ARBA00005776"/>
    </source>
</evidence>
<evidence type="ECO:0000313" key="5">
    <source>
        <dbReference type="Proteomes" id="UP001634394"/>
    </source>
</evidence>
<dbReference type="InterPro" id="IPR050135">
    <property type="entry name" value="dGTPase-like"/>
</dbReference>
<gene>
    <name evidence="4" type="ORF">ACJMK2_022221</name>
</gene>
<reference evidence="4 5" key="1">
    <citation type="submission" date="2024-11" db="EMBL/GenBank/DDBJ databases">
        <title>Chromosome-level genome assembly of the freshwater bivalve Anodonta woodiana.</title>
        <authorList>
            <person name="Chen X."/>
        </authorList>
    </citation>
    <scope>NUCLEOTIDE SEQUENCE [LARGE SCALE GENOMIC DNA]</scope>
    <source>
        <strain evidence="4">MN2024</strain>
        <tissue evidence="4">Gills</tissue>
    </source>
</reference>
<feature type="domain" description="HD" evidence="3">
    <location>
        <begin position="55"/>
        <end position="196"/>
    </location>
</feature>
<proteinExistence type="inferred from homology"/>
<keyword evidence="5" id="KW-1185">Reference proteome</keyword>
<dbReference type="CDD" id="cd00077">
    <property type="entry name" value="HDc"/>
    <property type="match status" value="1"/>
</dbReference>
<dbReference type="PROSITE" id="PS51831">
    <property type="entry name" value="HD"/>
    <property type="match status" value="1"/>
</dbReference>
<dbReference type="Gene3D" id="1.10.3210.10">
    <property type="entry name" value="Hypothetical protein af1432"/>
    <property type="match status" value="1"/>
</dbReference>
<organism evidence="4 5">
    <name type="scientific">Sinanodonta woodiana</name>
    <name type="common">Chinese pond mussel</name>
    <name type="synonym">Anodonta woodiana</name>
    <dbReference type="NCBI Taxonomy" id="1069815"/>
    <lineage>
        <taxon>Eukaryota</taxon>
        <taxon>Metazoa</taxon>
        <taxon>Spiralia</taxon>
        <taxon>Lophotrochozoa</taxon>
        <taxon>Mollusca</taxon>
        <taxon>Bivalvia</taxon>
        <taxon>Autobranchia</taxon>
        <taxon>Heteroconchia</taxon>
        <taxon>Palaeoheterodonta</taxon>
        <taxon>Unionida</taxon>
        <taxon>Unionoidea</taxon>
        <taxon>Unionidae</taxon>
        <taxon>Unioninae</taxon>
        <taxon>Sinanodonta</taxon>
    </lineage>
</organism>